<dbReference type="AlphaFoldDB" id="A0A9W7JDE6"/>
<feature type="chain" id="PRO_5040901181" description="Hydrophobic seed protein domain-containing protein" evidence="2">
    <location>
        <begin position="26"/>
        <end position="108"/>
    </location>
</feature>
<name>A0A9W7JDE6_HIBTR</name>
<reference evidence="4" key="1">
    <citation type="submission" date="2023-05" db="EMBL/GenBank/DDBJ databases">
        <title>Genome and transcriptome analyses reveal genes involved in the formation of fine ridges on petal epidermal cells in Hibiscus trionum.</title>
        <authorList>
            <person name="Koshimizu S."/>
            <person name="Masuda S."/>
            <person name="Ishii T."/>
            <person name="Shirasu K."/>
            <person name="Hoshino A."/>
            <person name="Arita M."/>
        </authorList>
    </citation>
    <scope>NUCLEOTIDE SEQUENCE</scope>
    <source>
        <strain evidence="4">Hamamatsu line</strain>
    </source>
</reference>
<comment type="caution">
    <text evidence="4">The sequence shown here is derived from an EMBL/GenBank/DDBJ whole genome shotgun (WGS) entry which is preliminary data.</text>
</comment>
<dbReference type="Gene3D" id="1.10.110.10">
    <property type="entry name" value="Plant lipid-transfer and hydrophobic proteins"/>
    <property type="match status" value="1"/>
</dbReference>
<comment type="similarity">
    <text evidence="1">Belongs to the plant LTP family. PEARLI1 subfamily.</text>
</comment>
<keyword evidence="5" id="KW-1185">Reference proteome</keyword>
<keyword evidence="2" id="KW-0732">Signal</keyword>
<dbReference type="OrthoDB" id="1421092at2759"/>
<accession>A0A9W7JDE6</accession>
<dbReference type="Proteomes" id="UP001165190">
    <property type="component" value="Unassembled WGS sequence"/>
</dbReference>
<dbReference type="InterPro" id="IPR036312">
    <property type="entry name" value="Bifun_inhib/LTP/seed_sf"/>
</dbReference>
<organism evidence="4 5">
    <name type="scientific">Hibiscus trionum</name>
    <name type="common">Flower of an hour</name>
    <dbReference type="NCBI Taxonomy" id="183268"/>
    <lineage>
        <taxon>Eukaryota</taxon>
        <taxon>Viridiplantae</taxon>
        <taxon>Streptophyta</taxon>
        <taxon>Embryophyta</taxon>
        <taxon>Tracheophyta</taxon>
        <taxon>Spermatophyta</taxon>
        <taxon>Magnoliopsida</taxon>
        <taxon>eudicotyledons</taxon>
        <taxon>Gunneridae</taxon>
        <taxon>Pentapetalae</taxon>
        <taxon>rosids</taxon>
        <taxon>malvids</taxon>
        <taxon>Malvales</taxon>
        <taxon>Malvaceae</taxon>
        <taxon>Malvoideae</taxon>
        <taxon>Hibiscus</taxon>
    </lineage>
</organism>
<dbReference type="SUPFAM" id="SSF47699">
    <property type="entry name" value="Bifunctional inhibitor/lipid-transfer protein/seed storage 2S albumin"/>
    <property type="match status" value="1"/>
</dbReference>
<proteinExistence type="inferred from homology"/>
<evidence type="ECO:0000256" key="1">
    <source>
        <dbReference type="ARBA" id="ARBA00008965"/>
    </source>
</evidence>
<dbReference type="EMBL" id="BSYR01000061">
    <property type="protein sequence ID" value="GMJ11374.1"/>
    <property type="molecule type" value="Genomic_DNA"/>
</dbReference>
<feature type="signal peptide" evidence="2">
    <location>
        <begin position="1"/>
        <end position="25"/>
    </location>
</feature>
<dbReference type="Pfam" id="PF14547">
    <property type="entry name" value="Hydrophob_seed"/>
    <property type="match status" value="1"/>
</dbReference>
<evidence type="ECO:0000313" key="5">
    <source>
        <dbReference type="Proteomes" id="UP001165190"/>
    </source>
</evidence>
<sequence length="108" mass="11852">MGSKVSASIVFIVSLNLVLLTLVSSQTPRTCPKDLTPCDLEPTPTLPLTPSTRCCQRFQDLSDFDTAVCVCQILKTKRSISSPFISLNTLASFFLLECGRNSTIYNCK</sequence>
<gene>
    <name evidence="4" type="ORF">HRI_004806600</name>
</gene>
<feature type="domain" description="Hydrophobic seed protein" evidence="3">
    <location>
        <begin position="51"/>
        <end position="102"/>
    </location>
</feature>
<protein>
    <recommendedName>
        <fullName evidence="3">Hydrophobic seed protein domain-containing protein</fullName>
    </recommendedName>
</protein>
<dbReference type="InterPro" id="IPR027923">
    <property type="entry name" value="Hydrophob_seed_dom"/>
</dbReference>
<evidence type="ECO:0000256" key="2">
    <source>
        <dbReference type="SAM" id="SignalP"/>
    </source>
</evidence>
<evidence type="ECO:0000313" key="4">
    <source>
        <dbReference type="EMBL" id="GMJ11374.1"/>
    </source>
</evidence>
<evidence type="ECO:0000259" key="3">
    <source>
        <dbReference type="Pfam" id="PF14547"/>
    </source>
</evidence>